<evidence type="ECO:0000259" key="1">
    <source>
        <dbReference type="Pfam" id="PF14238"/>
    </source>
</evidence>
<dbReference type="InterPro" id="IPR025641">
    <property type="entry name" value="DUF4340"/>
</dbReference>
<organism evidence="2 3">
    <name type="scientific">Prosthecobacter algae</name>
    <dbReference type="NCBI Taxonomy" id="1144682"/>
    <lineage>
        <taxon>Bacteria</taxon>
        <taxon>Pseudomonadati</taxon>
        <taxon>Verrucomicrobiota</taxon>
        <taxon>Verrucomicrobiia</taxon>
        <taxon>Verrucomicrobiales</taxon>
        <taxon>Verrucomicrobiaceae</taxon>
        <taxon>Prosthecobacter</taxon>
    </lineage>
</organism>
<feature type="domain" description="DUF4340" evidence="1">
    <location>
        <begin position="363"/>
        <end position="538"/>
    </location>
</feature>
<reference evidence="3" key="1">
    <citation type="journal article" date="2019" name="Int. J. Syst. Evol. Microbiol.">
        <title>The Global Catalogue of Microorganisms (GCM) 10K type strain sequencing project: providing services to taxonomists for standard genome sequencing and annotation.</title>
        <authorList>
            <consortium name="The Broad Institute Genomics Platform"/>
            <consortium name="The Broad Institute Genome Sequencing Center for Infectious Disease"/>
            <person name="Wu L."/>
            <person name="Ma J."/>
        </authorList>
    </citation>
    <scope>NUCLEOTIDE SEQUENCE [LARGE SCALE GENOMIC DNA]</scope>
    <source>
        <strain evidence="3">JCM 18053</strain>
    </source>
</reference>
<name>A0ABP9PMN0_9BACT</name>
<comment type="caution">
    <text evidence="2">The sequence shown here is derived from an EMBL/GenBank/DDBJ whole genome shotgun (WGS) entry which is preliminary data.</text>
</comment>
<keyword evidence="3" id="KW-1185">Reference proteome</keyword>
<protein>
    <recommendedName>
        <fullName evidence="1">DUF4340 domain-containing protein</fullName>
    </recommendedName>
</protein>
<dbReference type="EMBL" id="BAABIA010000013">
    <property type="protein sequence ID" value="GAA5149126.1"/>
    <property type="molecule type" value="Genomic_DNA"/>
</dbReference>
<accession>A0ABP9PMN0</accession>
<sequence>MHPRTTAFLLLLVVALGAVILGVERYLPSTRELREMKKGPVKFNKSEVTQFEIDSSGGDGVSLARDKGIWWVRRPFNDHADPDKVTKLLDELLSIGWIERVHRAEFDEAGWAKTALDQPRQKLRLMVGSDTVLEVWLGSAAAIEGSHYLAVQKSNDSEETAYYVAKTTLPDLLKPTPKDWRDSKLVRLAAEQVTGIKLVQEGGQIELVRVPGKAGWILAKPLSTRGSKEKIGELLSTLLNLEIKDAVEVTTGAATAIEGGTATAAINGQPLKITLTAQQDETTIQTEITITKPQPDSLETKATVSHRRPIFTVLSKSLADLWSQPNDLRDRMLARIETEAVAAVRIDSQVFAPVLLEKKQESWFLRRHNKLEPANGDRVARLFEALNSHPIRSYASDSAANLAGYGLDKPFLTLTFSSADGRAMKLFFGANAERTEFFAKYEAEPSVYQIDASLLPSIPQDGIKWKGLGAIRFTQFALRKISLAMGTQPPVELSYDPTTAQWTGARAGRDITAMIDRVKADRLAGSLAKFNVQDWSADATNAIQALKTPALRVVVTLGEPGTNTGPTRDIEMNFSPTQPDMDTALYFGQVDKGPDVFYVTRSSLLELLAPVFKSE</sequence>
<proteinExistence type="predicted"/>
<feature type="domain" description="DUF4340" evidence="1">
    <location>
        <begin position="70"/>
        <end position="251"/>
    </location>
</feature>
<dbReference type="Proteomes" id="UP001499852">
    <property type="component" value="Unassembled WGS sequence"/>
</dbReference>
<evidence type="ECO:0000313" key="2">
    <source>
        <dbReference type="EMBL" id="GAA5149126.1"/>
    </source>
</evidence>
<dbReference type="RefSeq" id="WP_345738806.1">
    <property type="nucleotide sequence ID" value="NZ_BAABIA010000013.1"/>
</dbReference>
<evidence type="ECO:0000313" key="3">
    <source>
        <dbReference type="Proteomes" id="UP001499852"/>
    </source>
</evidence>
<dbReference type="Pfam" id="PF14238">
    <property type="entry name" value="DUF4340"/>
    <property type="match status" value="2"/>
</dbReference>
<gene>
    <name evidence="2" type="ORF">GCM10023213_46360</name>
</gene>